<evidence type="ECO:0000313" key="3">
    <source>
        <dbReference type="EMBL" id="RDX51982.1"/>
    </source>
</evidence>
<evidence type="ECO:0000313" key="4">
    <source>
        <dbReference type="Proteomes" id="UP000256964"/>
    </source>
</evidence>
<feature type="transmembrane region" description="Helical" evidence="2">
    <location>
        <begin position="12"/>
        <end position="30"/>
    </location>
</feature>
<dbReference type="Proteomes" id="UP000256964">
    <property type="component" value="Unassembled WGS sequence"/>
</dbReference>
<organism evidence="3 4">
    <name type="scientific">Lentinus brumalis</name>
    <dbReference type="NCBI Taxonomy" id="2498619"/>
    <lineage>
        <taxon>Eukaryota</taxon>
        <taxon>Fungi</taxon>
        <taxon>Dikarya</taxon>
        <taxon>Basidiomycota</taxon>
        <taxon>Agaricomycotina</taxon>
        <taxon>Agaricomycetes</taxon>
        <taxon>Polyporales</taxon>
        <taxon>Polyporaceae</taxon>
        <taxon>Lentinus</taxon>
    </lineage>
</organism>
<proteinExistence type="predicted"/>
<keyword evidence="2" id="KW-0812">Transmembrane</keyword>
<evidence type="ECO:0000256" key="2">
    <source>
        <dbReference type="SAM" id="Phobius"/>
    </source>
</evidence>
<sequence>MNLSQLRGLQSIRYAPVLYMSAVHSGLIVFRQRRSLHRRRCRTGPRAPTDSFQPSEMLPHVGVGR</sequence>
<keyword evidence="2" id="KW-1133">Transmembrane helix</keyword>
<feature type="region of interest" description="Disordered" evidence="1">
    <location>
        <begin position="39"/>
        <end position="65"/>
    </location>
</feature>
<name>A0A371DHH5_9APHY</name>
<reference evidence="3 4" key="1">
    <citation type="journal article" date="2018" name="Biotechnol. Biofuels">
        <title>Integrative visual omics of the white-rot fungus Polyporus brumalis exposes the biotechnological potential of its oxidative enzymes for delignifying raw plant biomass.</title>
        <authorList>
            <person name="Miyauchi S."/>
            <person name="Rancon A."/>
            <person name="Drula E."/>
            <person name="Hage H."/>
            <person name="Chaduli D."/>
            <person name="Favel A."/>
            <person name="Grisel S."/>
            <person name="Henrissat B."/>
            <person name="Herpoel-Gimbert I."/>
            <person name="Ruiz-Duenas F.J."/>
            <person name="Chevret D."/>
            <person name="Hainaut M."/>
            <person name="Lin J."/>
            <person name="Wang M."/>
            <person name="Pangilinan J."/>
            <person name="Lipzen A."/>
            <person name="Lesage-Meessen L."/>
            <person name="Navarro D."/>
            <person name="Riley R."/>
            <person name="Grigoriev I.V."/>
            <person name="Zhou S."/>
            <person name="Raouche S."/>
            <person name="Rosso M.N."/>
        </authorList>
    </citation>
    <scope>NUCLEOTIDE SEQUENCE [LARGE SCALE GENOMIC DNA]</scope>
    <source>
        <strain evidence="3 4">BRFM 1820</strain>
    </source>
</reference>
<keyword evidence="4" id="KW-1185">Reference proteome</keyword>
<dbReference type="AlphaFoldDB" id="A0A371DHH5"/>
<evidence type="ECO:0000256" key="1">
    <source>
        <dbReference type="SAM" id="MobiDB-lite"/>
    </source>
</evidence>
<keyword evidence="2" id="KW-0472">Membrane</keyword>
<protein>
    <submittedName>
        <fullName evidence="3">Uncharacterized protein</fullName>
    </submittedName>
</protein>
<accession>A0A371DHH5</accession>
<dbReference type="EMBL" id="KZ857392">
    <property type="protein sequence ID" value="RDX51982.1"/>
    <property type="molecule type" value="Genomic_DNA"/>
</dbReference>
<gene>
    <name evidence="3" type="ORF">OH76DRAFT_235763</name>
</gene>